<dbReference type="GO" id="GO:0008270">
    <property type="term" value="F:zinc ion binding"/>
    <property type="evidence" value="ECO:0007669"/>
    <property type="project" value="InterPro"/>
</dbReference>
<protein>
    <recommendedName>
        <fullName evidence="4">Extracellular small neutral protease</fullName>
        <ecNumber evidence="3">3.4.24.77</ecNumber>
    </recommendedName>
    <alternativeName>
        <fullName evidence="7">Snapalysin</fullName>
    </alternativeName>
</protein>
<dbReference type="SUPFAM" id="SSF55486">
    <property type="entry name" value="Metalloproteases ('zincins'), catalytic domain"/>
    <property type="match status" value="1"/>
</dbReference>
<evidence type="ECO:0000313" key="13">
    <source>
        <dbReference type="Proteomes" id="UP000612808"/>
    </source>
</evidence>
<keyword evidence="9" id="KW-0862">Zinc</keyword>
<feature type="binding site" evidence="9">
    <location>
        <position position="122"/>
    </location>
    <ligand>
        <name>Zn(2+)</name>
        <dbReference type="ChEBI" id="CHEBI:29105"/>
        <note>catalytic</note>
    </ligand>
</feature>
<dbReference type="PRINTS" id="PR00787">
    <property type="entry name" value="NEUTRALPTASE"/>
</dbReference>
<keyword evidence="9" id="KW-0106">Calcium</keyword>
<accession>A0A8J3J506</accession>
<dbReference type="Pfam" id="PF02031">
    <property type="entry name" value="Peptidase_M7"/>
    <property type="match status" value="1"/>
</dbReference>
<keyword evidence="13" id="KW-1185">Reference proteome</keyword>
<feature type="binding site" evidence="9">
    <location>
        <position position="113"/>
    </location>
    <ligand>
        <name>Ca(2+)</name>
        <dbReference type="ChEBI" id="CHEBI:29108"/>
    </ligand>
</feature>
<feature type="disulfide bond" evidence="10">
    <location>
        <begin position="134"/>
        <end position="147"/>
    </location>
</feature>
<dbReference type="Gene3D" id="3.40.390.10">
    <property type="entry name" value="Collagenase (Catalytic Domain)"/>
    <property type="match status" value="1"/>
</dbReference>
<keyword evidence="6 12" id="KW-0482">Metalloprotease</keyword>
<feature type="chain" id="PRO_5039599947" description="Extracellular small neutral protease" evidence="11">
    <location>
        <begin position="25"/>
        <end position="185"/>
    </location>
</feature>
<comment type="cofactor">
    <cofactor evidence="9">
        <name>Zn(2+)</name>
        <dbReference type="ChEBI" id="CHEBI:29105"/>
    </cofactor>
    <text evidence="9">Binds 1 zinc ion per subunit.</text>
</comment>
<comment type="similarity">
    <text evidence="2">Belongs to the peptidase M7 family.</text>
</comment>
<feature type="signal peptide" evidence="11">
    <location>
        <begin position="1"/>
        <end position="24"/>
    </location>
</feature>
<organism evidence="12 13">
    <name type="scientific">Actinocatenispora rupis</name>
    <dbReference type="NCBI Taxonomy" id="519421"/>
    <lineage>
        <taxon>Bacteria</taxon>
        <taxon>Bacillati</taxon>
        <taxon>Actinomycetota</taxon>
        <taxon>Actinomycetes</taxon>
        <taxon>Micromonosporales</taxon>
        <taxon>Micromonosporaceae</taxon>
        <taxon>Actinocatenispora</taxon>
    </lineage>
</organism>
<dbReference type="AlphaFoldDB" id="A0A8J3J506"/>
<comment type="catalytic activity">
    <reaction evidence="1">
        <text>Hydrolyzes proteins with a preference for Tyr or Phe in the P1' position. Has no action on amino-acid p-nitroanilides.</text>
        <dbReference type="EC" id="3.4.24.77"/>
    </reaction>
</comment>
<comment type="caution">
    <text evidence="12">The sequence shown here is derived from an EMBL/GenBank/DDBJ whole genome shotgun (WGS) entry which is preliminary data.</text>
</comment>
<dbReference type="InterPro" id="IPR024079">
    <property type="entry name" value="MetalloPept_cat_dom_sf"/>
</dbReference>
<sequence>MLRRRLARLAVTAVLALAAAPLAAALPAAASAPHLAATTVTYDAGQAPELADHITEAVQIWNDSVSNVRLVPGSPADVTISEGHGGGSYTIPDGLGAGEIYLDLDQAAQYNPTRIAAHEIGHIYGLPDNYDGDCSILMSGHSAGYDCQTTHPSADEAAQVDANFAGGATEVRPAAYAGCFSTGRR</sequence>
<dbReference type="GO" id="GO:0004222">
    <property type="term" value="F:metalloendopeptidase activity"/>
    <property type="evidence" value="ECO:0007669"/>
    <property type="project" value="InterPro"/>
</dbReference>
<evidence type="ECO:0000256" key="5">
    <source>
        <dbReference type="ARBA" id="ARBA00022723"/>
    </source>
</evidence>
<evidence type="ECO:0000256" key="3">
    <source>
        <dbReference type="ARBA" id="ARBA00012325"/>
    </source>
</evidence>
<evidence type="ECO:0000256" key="1">
    <source>
        <dbReference type="ARBA" id="ARBA00000612"/>
    </source>
</evidence>
<dbReference type="InterPro" id="IPR000013">
    <property type="entry name" value="Peptidase_M7"/>
</dbReference>
<evidence type="ECO:0000256" key="2">
    <source>
        <dbReference type="ARBA" id="ARBA00006571"/>
    </source>
</evidence>
<evidence type="ECO:0000256" key="7">
    <source>
        <dbReference type="ARBA" id="ARBA00029927"/>
    </source>
</evidence>
<gene>
    <name evidence="12" type="ORF">Aru02nite_67850</name>
</gene>
<evidence type="ECO:0000256" key="11">
    <source>
        <dbReference type="SAM" id="SignalP"/>
    </source>
</evidence>
<proteinExistence type="inferred from homology"/>
<name>A0A8J3J506_9ACTN</name>
<reference evidence="12" key="1">
    <citation type="submission" date="2021-01" db="EMBL/GenBank/DDBJ databases">
        <title>Whole genome shotgun sequence of Actinocatenispora rupis NBRC 107355.</title>
        <authorList>
            <person name="Komaki H."/>
            <person name="Tamura T."/>
        </authorList>
    </citation>
    <scope>NUCLEOTIDE SEQUENCE</scope>
    <source>
        <strain evidence="12">NBRC 107355</strain>
    </source>
</reference>
<evidence type="ECO:0000256" key="10">
    <source>
        <dbReference type="PIRSR" id="PIRSR016573-3"/>
    </source>
</evidence>
<keyword evidence="11" id="KW-0732">Signal</keyword>
<dbReference type="GO" id="GO:0005576">
    <property type="term" value="C:extracellular region"/>
    <property type="evidence" value="ECO:0007669"/>
    <property type="project" value="InterPro"/>
</dbReference>
<dbReference type="RefSeq" id="WP_203664393.1">
    <property type="nucleotide sequence ID" value="NZ_BAAAZM010000038.1"/>
</dbReference>
<comment type="cofactor">
    <cofactor evidence="9">
        <name>Ca(2+)</name>
        <dbReference type="ChEBI" id="CHEBI:29108"/>
    </cofactor>
    <text evidence="9">Binds 1 Ca(2+) ion per subunit.</text>
</comment>
<evidence type="ECO:0000256" key="9">
    <source>
        <dbReference type="PIRSR" id="PIRSR016573-2"/>
    </source>
</evidence>
<feature type="active site" evidence="8">
    <location>
        <position position="119"/>
    </location>
</feature>
<dbReference type="GO" id="GO:0006508">
    <property type="term" value="P:proteolysis"/>
    <property type="evidence" value="ECO:0007669"/>
    <property type="project" value="InterPro"/>
</dbReference>
<keyword evidence="5 9" id="KW-0479">Metal-binding</keyword>
<dbReference type="EC" id="3.4.24.77" evidence="3"/>
<feature type="binding site" evidence="9">
    <location>
        <position position="118"/>
    </location>
    <ligand>
        <name>Zn(2+)</name>
        <dbReference type="ChEBI" id="CHEBI:29105"/>
        <note>catalytic</note>
    </ligand>
</feature>
<dbReference type="Proteomes" id="UP000612808">
    <property type="component" value="Unassembled WGS sequence"/>
</dbReference>
<evidence type="ECO:0000256" key="6">
    <source>
        <dbReference type="ARBA" id="ARBA00023049"/>
    </source>
</evidence>
<evidence type="ECO:0000313" key="12">
    <source>
        <dbReference type="EMBL" id="GID15896.1"/>
    </source>
</evidence>
<feature type="binding site" evidence="9">
    <location>
        <position position="128"/>
    </location>
    <ligand>
        <name>Zn(2+)</name>
        <dbReference type="ChEBI" id="CHEBI:29105"/>
        <note>catalytic</note>
    </ligand>
</feature>
<keyword evidence="6 12" id="KW-0378">Hydrolase</keyword>
<dbReference type="EMBL" id="BOMB01000049">
    <property type="protein sequence ID" value="GID15896.1"/>
    <property type="molecule type" value="Genomic_DNA"/>
</dbReference>
<evidence type="ECO:0000256" key="8">
    <source>
        <dbReference type="PIRSR" id="PIRSR016573-1"/>
    </source>
</evidence>
<evidence type="ECO:0000256" key="4">
    <source>
        <dbReference type="ARBA" id="ARBA00019129"/>
    </source>
</evidence>
<keyword evidence="6 12" id="KW-0645">Protease</keyword>